<keyword evidence="4" id="KW-1185">Reference proteome</keyword>
<evidence type="ECO:0000313" key="2">
    <source>
        <dbReference type="EMBL" id="MVB11935.1"/>
    </source>
</evidence>
<dbReference type="OrthoDB" id="9792688at2"/>
<dbReference type="AlphaFoldDB" id="A0A6N8I224"/>
<gene>
    <name evidence="2" type="primary">dpaB</name>
    <name evidence="2" type="ORF">CAFE_26640</name>
    <name evidence="3" type="ORF">HCR03_02320</name>
</gene>
<dbReference type="InterPro" id="IPR036551">
    <property type="entry name" value="Flavin_trans-like"/>
</dbReference>
<dbReference type="KEGG" id="cfem:HCR03_02320"/>
<evidence type="ECO:0000313" key="4">
    <source>
        <dbReference type="Proteomes" id="UP000469440"/>
    </source>
</evidence>
<dbReference type="Gene3D" id="3.40.50.1950">
    <property type="entry name" value="Flavin prenyltransferase-like"/>
    <property type="match status" value="1"/>
</dbReference>
<accession>A0A6N8I224</accession>
<name>A0A6N8I224_9FIRM</name>
<evidence type="ECO:0000259" key="1">
    <source>
        <dbReference type="Pfam" id="PF02441"/>
    </source>
</evidence>
<keyword evidence="2" id="KW-0560">Oxidoreductase</keyword>
<sequence>MNEITFGFAMCGSFCTFDSVLDEMRKIAGQGYRLLPIMSETASSTDTRFGRAKDFLWQVSDICGKDVITSIVGSEPIGPKKLVDLMIVAPCTGNTLAKLANGITDTAVTMAVKSCLRIGIPVVLAPATNDALAASAQNLGRLMNVKHIYFVPMRQDNPEKKPNSAVADFSLILPAALAALQGNQLQPVWR</sequence>
<dbReference type="GO" id="GO:0016491">
    <property type="term" value="F:oxidoreductase activity"/>
    <property type="evidence" value="ECO:0007669"/>
    <property type="project" value="UniProtKB-KW"/>
</dbReference>
<dbReference type="NCBIfam" id="TIGR02852">
    <property type="entry name" value="spore_dpaB"/>
    <property type="match status" value="1"/>
</dbReference>
<dbReference type="EC" id="1.3.1.-" evidence="2"/>
<dbReference type="Proteomes" id="UP000469440">
    <property type="component" value="Unassembled WGS sequence"/>
</dbReference>
<reference evidence="2 4" key="1">
    <citation type="submission" date="2019-09" db="EMBL/GenBank/DDBJ databases">
        <title>Genome sequence of Clostridium sp. EA1.</title>
        <authorList>
            <person name="Poehlein A."/>
            <person name="Bengelsdorf F.R."/>
            <person name="Daniel R."/>
        </authorList>
    </citation>
    <scope>NUCLEOTIDE SEQUENCE [LARGE SCALE GENOMIC DNA]</scope>
    <source>
        <strain evidence="2 4">EA1</strain>
    </source>
</reference>
<dbReference type="Proteomes" id="UP000515909">
    <property type="component" value="Chromosome"/>
</dbReference>
<proteinExistence type="predicted"/>
<dbReference type="NCBIfam" id="NF006161">
    <property type="entry name" value="PRK08305.1"/>
    <property type="match status" value="1"/>
</dbReference>
<dbReference type="InterPro" id="IPR014214">
    <property type="entry name" value="Dipicolinic_acid_synth_B"/>
</dbReference>
<dbReference type="Pfam" id="PF02441">
    <property type="entry name" value="Flavoprotein"/>
    <property type="match status" value="1"/>
</dbReference>
<evidence type="ECO:0000313" key="3">
    <source>
        <dbReference type="EMBL" id="QNK41167.1"/>
    </source>
</evidence>
<reference evidence="3 5" key="2">
    <citation type="submission" date="2020-08" db="EMBL/GenBank/DDBJ databases">
        <title>The isolate Caproiciproducens sp. 7D4C2 produces n-caproate at mildly acidic conditions from hexoses: genome and rBOX comparison with related strains and chain-elongating bacteria.</title>
        <authorList>
            <person name="Esquivel-Elizondo S."/>
            <person name="Bagci C."/>
            <person name="Temovska M."/>
            <person name="Jeon B.S."/>
            <person name="Bessarab I."/>
            <person name="Williams R.B.H."/>
            <person name="Huson D.H."/>
            <person name="Angenent L.T."/>
        </authorList>
    </citation>
    <scope>NUCLEOTIDE SEQUENCE [LARGE SCALE GENOMIC DNA]</scope>
    <source>
        <strain evidence="3 5">7D4C2</strain>
    </source>
</reference>
<organism evidence="2 4">
    <name type="scientific">Caproicibacter fermentans</name>
    <dbReference type="NCBI Taxonomy" id="2576756"/>
    <lineage>
        <taxon>Bacteria</taxon>
        <taxon>Bacillati</taxon>
        <taxon>Bacillota</taxon>
        <taxon>Clostridia</taxon>
        <taxon>Eubacteriales</taxon>
        <taxon>Acutalibacteraceae</taxon>
        <taxon>Caproicibacter</taxon>
    </lineage>
</organism>
<feature type="domain" description="Flavoprotein" evidence="1">
    <location>
        <begin position="6"/>
        <end position="154"/>
    </location>
</feature>
<dbReference type="EMBL" id="CP060286">
    <property type="protein sequence ID" value="QNK41167.1"/>
    <property type="molecule type" value="Genomic_DNA"/>
</dbReference>
<protein>
    <submittedName>
        <fullName evidence="2">Dipicolinate synthase subunit B</fullName>
        <ecNumber evidence="2">1.3.1.-</ecNumber>
    </submittedName>
</protein>
<evidence type="ECO:0000313" key="5">
    <source>
        <dbReference type="Proteomes" id="UP000515909"/>
    </source>
</evidence>
<dbReference type="SUPFAM" id="SSF52507">
    <property type="entry name" value="Homo-oligomeric flavin-containing Cys decarboxylases, HFCD"/>
    <property type="match status" value="1"/>
</dbReference>
<dbReference type="EMBL" id="VWXL01000077">
    <property type="protein sequence ID" value="MVB11935.1"/>
    <property type="molecule type" value="Genomic_DNA"/>
</dbReference>
<dbReference type="RefSeq" id="WP_083210301.1">
    <property type="nucleotide sequence ID" value="NZ_CP060286.1"/>
</dbReference>
<dbReference type="InterPro" id="IPR003382">
    <property type="entry name" value="Flavoprotein"/>
</dbReference>
<accession>A0A7G8TC26</accession>